<evidence type="ECO:0000256" key="1">
    <source>
        <dbReference type="HAMAP-Rule" id="MF_00691"/>
    </source>
</evidence>
<dbReference type="GO" id="GO:0005975">
    <property type="term" value="P:carbohydrate metabolic process"/>
    <property type="evidence" value="ECO:0007669"/>
    <property type="project" value="InterPro"/>
</dbReference>
<keyword evidence="1" id="KW-0547">Nucleotide-binding</keyword>
<dbReference type="HAMAP" id="MF_00691">
    <property type="entry name" value="PxpA"/>
    <property type="match status" value="1"/>
</dbReference>
<evidence type="ECO:0000313" key="4">
    <source>
        <dbReference type="Proteomes" id="UP000218335"/>
    </source>
</evidence>
<keyword evidence="1" id="KW-0067">ATP-binding</keyword>
<dbReference type="SUPFAM" id="SSF88713">
    <property type="entry name" value="Glycoside hydrolase/deacetylase"/>
    <property type="match status" value="1"/>
</dbReference>
<dbReference type="Pfam" id="PF03746">
    <property type="entry name" value="LamB_YcsF"/>
    <property type="match status" value="1"/>
</dbReference>
<reference evidence="3" key="2">
    <citation type="journal article" date="2021" name="Front. Microbiol.">
        <title>Presence and Characterization of a Novel cfr-Carrying Tn558 Transposon Derivative in Staphylococcus delphini Isolated From Retail Food.</title>
        <authorList>
            <person name="Zhang F."/>
            <person name="Wu S."/>
            <person name="Huang J."/>
            <person name="Yang R."/>
            <person name="Zhang J."/>
            <person name="Lei T."/>
            <person name="Dai J."/>
            <person name="Ding Y."/>
            <person name="Xue L."/>
            <person name="Wang J."/>
            <person name="Chen M."/>
            <person name="Wu Q."/>
        </authorList>
    </citation>
    <scope>NUCLEOTIDE SEQUENCE</scope>
    <source>
        <strain evidence="3">2794-1</strain>
    </source>
</reference>
<dbReference type="PANTHER" id="PTHR30292:SF0">
    <property type="entry name" value="5-OXOPROLINASE SUBUNIT A"/>
    <property type="match status" value="1"/>
</dbReference>
<proteinExistence type="inferred from homology"/>
<dbReference type="GeneID" id="77324897"/>
<evidence type="ECO:0000313" key="3">
    <source>
        <dbReference type="EMBL" id="QUM70534.1"/>
    </source>
</evidence>
<dbReference type="NCBIfam" id="NF003814">
    <property type="entry name" value="PRK05406.1-3"/>
    <property type="match status" value="1"/>
</dbReference>
<dbReference type="EMBL" id="CP063367">
    <property type="protein sequence ID" value="QUM70534.1"/>
    <property type="molecule type" value="Genomic_DNA"/>
</dbReference>
<comment type="function">
    <text evidence="1">Catalyzes the cleavage of 5-oxoproline to form L-glutamate coupled to the hydrolysis of ATP to ADP and inorganic phosphate.</text>
</comment>
<dbReference type="AlphaFoldDB" id="A0A2A4HCZ0"/>
<accession>A0A2A4HCZ0</accession>
<dbReference type="EC" id="3.5.2.9" evidence="1"/>
<organism evidence="3 5">
    <name type="scientific">Staphylococcus delphini</name>
    <dbReference type="NCBI Taxonomy" id="53344"/>
    <lineage>
        <taxon>Bacteria</taxon>
        <taxon>Bacillati</taxon>
        <taxon>Bacillota</taxon>
        <taxon>Bacilli</taxon>
        <taxon>Bacillales</taxon>
        <taxon>Staphylococcaceae</taxon>
        <taxon>Staphylococcus</taxon>
        <taxon>Staphylococcus intermedius group</taxon>
    </lineage>
</organism>
<keyword evidence="1 3" id="KW-0378">Hydrolase</keyword>
<dbReference type="Proteomes" id="UP000218335">
    <property type="component" value="Unassembled WGS sequence"/>
</dbReference>
<dbReference type="GO" id="GO:0005524">
    <property type="term" value="F:ATP binding"/>
    <property type="evidence" value="ECO:0007669"/>
    <property type="project" value="UniProtKB-UniRule"/>
</dbReference>
<dbReference type="EMBL" id="MWUU01000001">
    <property type="protein sequence ID" value="PCF57394.1"/>
    <property type="molecule type" value="Genomic_DNA"/>
</dbReference>
<protein>
    <recommendedName>
        <fullName evidence="1">5-oxoprolinase subunit A</fullName>
        <shortName evidence="1">5-OPase subunit A</shortName>
        <ecNumber evidence="1">3.5.2.9</ecNumber>
    </recommendedName>
    <alternativeName>
        <fullName evidence="1">5-oxoprolinase (ATP-hydrolyzing) subunit A</fullName>
    </alternativeName>
</protein>
<dbReference type="RefSeq" id="WP_096541565.1">
    <property type="nucleotide sequence ID" value="NZ_CP063367.1"/>
</dbReference>
<dbReference type="PANTHER" id="PTHR30292">
    <property type="entry name" value="UNCHARACTERIZED PROTEIN YBGL-RELATED"/>
    <property type="match status" value="1"/>
</dbReference>
<reference evidence="2 4" key="1">
    <citation type="journal article" date="2017" name="PLoS ONE">
        <title>Development of a real-time PCR for detection of Staphylococcus pseudintermedius using a novel automated comparison of whole-genome sequences.</title>
        <authorList>
            <person name="Verstappen K.M."/>
            <person name="Huijbregts L."/>
            <person name="Spaninks M."/>
            <person name="Wagenaar J.A."/>
            <person name="Fluit A.C."/>
            <person name="Duim B."/>
        </authorList>
    </citation>
    <scope>NUCLEOTIDE SEQUENCE [LARGE SCALE GENOMIC DNA]</scope>
    <source>
        <strain evidence="2 4">215070706401-1</strain>
    </source>
</reference>
<comment type="similarity">
    <text evidence="1">Belongs to the LamB/PxpA family.</text>
</comment>
<sequence>MKVDLNCDLGESFGNYQIGNDREVLPLITSANVACGFHAGDENVMAETVRLAKENGVRVGAHPGFPDLQGFGRRNMDMSLTEIYNMVVYQVGALKMFCDINGVVLNHVKPHGALYQMAVRDEAIARTIASAVYDIDPNLYLVGLSKSLLIDAGKAQGLKVASEVFADRRYESDGQLVSRKKEGATIEDSEEAIAQVVQMVTEGTVKAISGEVIEIEADTICVHGDGAHALEFVKEIRSRLSEVNVDIVTLGG</sequence>
<dbReference type="InterPro" id="IPR011330">
    <property type="entry name" value="Glyco_hydro/deAcase_b/a-brl"/>
</dbReference>
<dbReference type="Gene3D" id="3.20.20.370">
    <property type="entry name" value="Glycoside hydrolase/deacetylase"/>
    <property type="match status" value="1"/>
</dbReference>
<comment type="subunit">
    <text evidence="1">Forms a complex composed of PxpA, PxpB and PxpC.</text>
</comment>
<dbReference type="GO" id="GO:0017168">
    <property type="term" value="F:5-oxoprolinase (ATP-hydrolyzing) activity"/>
    <property type="evidence" value="ECO:0007669"/>
    <property type="project" value="UniProtKB-UniRule"/>
</dbReference>
<dbReference type="Proteomes" id="UP000675994">
    <property type="component" value="Chromosome"/>
</dbReference>
<dbReference type="InterPro" id="IPR005501">
    <property type="entry name" value="LamB/YcsF/PxpA-like"/>
</dbReference>
<dbReference type="NCBIfam" id="NF003816">
    <property type="entry name" value="PRK05406.1-5"/>
    <property type="match status" value="1"/>
</dbReference>
<gene>
    <name evidence="1 3" type="primary">pxpA</name>
    <name evidence="2" type="ORF">B5C08_01280</name>
    <name evidence="3" type="ORF">IPU22_06405</name>
</gene>
<dbReference type="CDD" id="cd10787">
    <property type="entry name" value="LamB_YcsF_like"/>
    <property type="match status" value="1"/>
</dbReference>
<evidence type="ECO:0000313" key="2">
    <source>
        <dbReference type="EMBL" id="PCF57394.1"/>
    </source>
</evidence>
<dbReference type="NCBIfam" id="NF003813">
    <property type="entry name" value="PRK05406.1-2"/>
    <property type="match status" value="1"/>
</dbReference>
<evidence type="ECO:0000313" key="5">
    <source>
        <dbReference type="Proteomes" id="UP000675994"/>
    </source>
</evidence>
<comment type="catalytic activity">
    <reaction evidence="1">
        <text>5-oxo-L-proline + ATP + 2 H2O = L-glutamate + ADP + phosphate + H(+)</text>
        <dbReference type="Rhea" id="RHEA:10348"/>
        <dbReference type="ChEBI" id="CHEBI:15377"/>
        <dbReference type="ChEBI" id="CHEBI:15378"/>
        <dbReference type="ChEBI" id="CHEBI:29985"/>
        <dbReference type="ChEBI" id="CHEBI:30616"/>
        <dbReference type="ChEBI" id="CHEBI:43474"/>
        <dbReference type="ChEBI" id="CHEBI:58402"/>
        <dbReference type="ChEBI" id="CHEBI:456216"/>
        <dbReference type="EC" id="3.5.2.9"/>
    </reaction>
</comment>
<name>A0A2A4HCZ0_9STAP</name>